<accession>G0WCD7</accession>
<dbReference type="STRING" id="1071378.G0WCD7"/>
<gene>
    <name evidence="12" type="primary">NDAI0F01290</name>
    <name evidence="12" type="ordered locus">NDAI_0F01290</name>
</gene>
<organism evidence="12 13">
    <name type="scientific">Naumovozyma dairenensis (strain ATCC 10597 / BCRC 20456 / CBS 421 / NBRC 0211 / NRRL Y-12639)</name>
    <name type="common">Saccharomyces dairenensis</name>
    <dbReference type="NCBI Taxonomy" id="1071378"/>
    <lineage>
        <taxon>Eukaryota</taxon>
        <taxon>Fungi</taxon>
        <taxon>Dikarya</taxon>
        <taxon>Ascomycota</taxon>
        <taxon>Saccharomycotina</taxon>
        <taxon>Saccharomycetes</taxon>
        <taxon>Saccharomycetales</taxon>
        <taxon>Saccharomycetaceae</taxon>
        <taxon>Naumovozyma</taxon>
    </lineage>
</organism>
<keyword evidence="13" id="KW-1185">Reference proteome</keyword>
<evidence type="ECO:0000256" key="2">
    <source>
        <dbReference type="ARBA" id="ARBA00004604"/>
    </source>
</evidence>
<keyword evidence="5 10" id="KW-0694">RNA-binding</keyword>
<keyword evidence="7" id="KW-0539">Nucleus</keyword>
<dbReference type="Proteomes" id="UP000000689">
    <property type="component" value="Chromosome 6"/>
</dbReference>
<dbReference type="eggNOG" id="KOG2460">
    <property type="taxonomic scope" value="Eukaryota"/>
</dbReference>
<dbReference type="PANTHER" id="PTHR12860:SF0">
    <property type="entry name" value="SIGNAL RECOGNITION PARTICLE SUBUNIT SRP68"/>
    <property type="match status" value="1"/>
</dbReference>
<dbReference type="PIRSF" id="PIRSF038995">
    <property type="entry name" value="SRP68"/>
    <property type="match status" value="1"/>
</dbReference>
<evidence type="ECO:0000256" key="6">
    <source>
        <dbReference type="ARBA" id="ARBA00023135"/>
    </source>
</evidence>
<evidence type="ECO:0000256" key="3">
    <source>
        <dbReference type="ARBA" id="ARBA00009352"/>
    </source>
</evidence>
<comment type="subcellular location">
    <subcellularLocation>
        <location evidence="1 10">Cytoplasm</location>
    </subcellularLocation>
    <subcellularLocation>
        <location evidence="2">Nucleus</location>
        <location evidence="2">Nucleolus</location>
    </subcellularLocation>
</comment>
<dbReference type="CDD" id="cd15481">
    <property type="entry name" value="SRP68-RBD"/>
    <property type="match status" value="1"/>
</dbReference>
<dbReference type="InterPro" id="IPR034652">
    <property type="entry name" value="SRP68-RBD"/>
</dbReference>
<protein>
    <recommendedName>
        <fullName evidence="9 10">Signal recognition particle subunit SRP68</fullName>
        <shortName evidence="10">SRP68</shortName>
    </recommendedName>
</protein>
<evidence type="ECO:0000256" key="4">
    <source>
        <dbReference type="ARBA" id="ARBA00022490"/>
    </source>
</evidence>
<sequence length="611" mass="70684">MAIYSPIAATYGVRVQQFLESQHDFFRYHDKLNKKLQKLRHNCGLVTKDTKKYTTKEKYSKITSDDYDNKNKLFGALVLLHAERDLSLVETLKLRGRERGKLKKSEKKVIATRLKKVVKTIENLVELTANEQNWVTRSQYLIFAKLATVEYLLYGKQFKRKESSKIAYDLALAFASLDHLYNLKHLDESIVESLHSRYEYTLRQHAGNLLSQVDLQNFIAHQVQDTHETDELAKLLFNNGFTIKFQDVAMEDVDSITHIQWRSFTTKVHDSEVAHAIEEAKNTTIKDVADYSTKLLRWNDALNKQEVRMAQFDEDGYQTMIATDDEEDITNTRENDEILLSYIKYNAISTSILRDNFIFKQLCKQWIAMNSKALSSRLIKFKEIDRIVKNLLKYLQDLMELPGVYSDDELMNQLALTKLYFQLHLNATCLASLYQSKGKYVESLALYVDSYQKLDSKLYEIDMESEESLLLPIELLNKKNIITLQNSIKTGISNVIALAEYEKTINKTTTNDTINNNKNNKYELSILEKFSKHEKIYPKNINLKNIFPLQPKLQPIGSKPTLFDLAFNYVNYSEENENNKSVSVTPESPPGTPSSEPPVTKKRGFLGLFGR</sequence>
<keyword evidence="4 10" id="KW-0963">Cytoplasm</keyword>
<evidence type="ECO:0000256" key="5">
    <source>
        <dbReference type="ARBA" id="ARBA00022884"/>
    </source>
</evidence>
<dbReference type="InterPro" id="IPR026258">
    <property type="entry name" value="SRP68"/>
</dbReference>
<evidence type="ECO:0000256" key="9">
    <source>
        <dbReference type="ARBA" id="ARBA00029498"/>
    </source>
</evidence>
<evidence type="ECO:0000256" key="1">
    <source>
        <dbReference type="ARBA" id="ARBA00004496"/>
    </source>
</evidence>
<feature type="region of interest" description="Disordered" evidence="11">
    <location>
        <begin position="577"/>
        <end position="611"/>
    </location>
</feature>
<dbReference type="RefSeq" id="XP_003670691.1">
    <property type="nucleotide sequence ID" value="XM_003670643.1"/>
</dbReference>
<evidence type="ECO:0000256" key="7">
    <source>
        <dbReference type="ARBA" id="ARBA00023242"/>
    </source>
</evidence>
<evidence type="ECO:0000256" key="8">
    <source>
        <dbReference type="ARBA" id="ARBA00023274"/>
    </source>
</evidence>
<keyword evidence="8 10" id="KW-0687">Ribonucleoprotein</keyword>
<dbReference type="GO" id="GO:0005786">
    <property type="term" value="C:signal recognition particle, endoplasmic reticulum targeting"/>
    <property type="evidence" value="ECO:0007669"/>
    <property type="project" value="UniProtKB-KW"/>
</dbReference>
<dbReference type="PANTHER" id="PTHR12860">
    <property type="entry name" value="SIGNAL RECOGNITION PARTICLE 68 KDA PROTEIN"/>
    <property type="match status" value="1"/>
</dbReference>
<feature type="compositionally biased region" description="Pro residues" evidence="11">
    <location>
        <begin position="587"/>
        <end position="596"/>
    </location>
</feature>
<dbReference type="EMBL" id="HE580272">
    <property type="protein sequence ID" value="CCD25448.1"/>
    <property type="molecule type" value="Genomic_DNA"/>
</dbReference>
<comment type="similarity">
    <text evidence="3 10">Belongs to the SRP68 family.</text>
</comment>
<dbReference type="GeneID" id="11499187"/>
<dbReference type="GO" id="GO:0030942">
    <property type="term" value="F:endoplasmic reticulum signal peptide binding"/>
    <property type="evidence" value="ECO:0007669"/>
    <property type="project" value="InterPro"/>
</dbReference>
<evidence type="ECO:0000313" key="12">
    <source>
        <dbReference type="EMBL" id="CCD25448.1"/>
    </source>
</evidence>
<dbReference type="InterPro" id="IPR038253">
    <property type="entry name" value="SRP68_N_sf"/>
</dbReference>
<keyword evidence="6 10" id="KW-0733">Signal recognition particle</keyword>
<dbReference type="HOGENOM" id="CLU_018649_2_1_1"/>
<dbReference type="GO" id="GO:0008312">
    <property type="term" value="F:7S RNA binding"/>
    <property type="evidence" value="ECO:0007669"/>
    <property type="project" value="InterPro"/>
</dbReference>
<dbReference type="GO" id="GO:0006614">
    <property type="term" value="P:SRP-dependent cotranslational protein targeting to membrane"/>
    <property type="evidence" value="ECO:0007669"/>
    <property type="project" value="EnsemblFungi"/>
</dbReference>
<dbReference type="Gene3D" id="1.10.3450.40">
    <property type="entry name" value="Signal recognition particle, SRP68 subunit, RNA-binding domain"/>
    <property type="match status" value="1"/>
</dbReference>
<evidence type="ECO:0000256" key="10">
    <source>
        <dbReference type="PIRNR" id="PIRNR038995"/>
    </source>
</evidence>
<evidence type="ECO:0000256" key="11">
    <source>
        <dbReference type="SAM" id="MobiDB-lite"/>
    </source>
</evidence>
<reference evidence="12 13" key="1">
    <citation type="journal article" date="2011" name="Proc. Natl. Acad. Sci. U.S.A.">
        <title>Evolutionary erosion of yeast sex chromosomes by mating-type switching accidents.</title>
        <authorList>
            <person name="Gordon J.L."/>
            <person name="Armisen D."/>
            <person name="Proux-Wera E."/>
            <person name="Oheigeartaigh S.S."/>
            <person name="Byrne K.P."/>
            <person name="Wolfe K.H."/>
        </authorList>
    </citation>
    <scope>NUCLEOTIDE SEQUENCE [LARGE SCALE GENOMIC DNA]</scope>
    <source>
        <strain evidence="13">ATCC 10597 / BCRC 20456 / CBS 421 / NBRC 0211 / NRRL Y-12639</strain>
    </source>
</reference>
<dbReference type="OMA" id="LAYIKYN"/>
<dbReference type="Pfam" id="PF16969">
    <property type="entry name" value="SRP68"/>
    <property type="match status" value="1"/>
</dbReference>
<name>G0WCD7_NAUDC</name>
<comment type="function">
    <text evidence="10">Component of the signal recognition particle (SRP) complex, a ribonucleoprotein complex that mediates the cotranslational targeting of secretory and membrane proteins to the endoplasmic reticulum (ER). The SRP complex interacts with the signal sequence in nascent secretory and membrane proteins and directs them to the membrane of the ER.</text>
</comment>
<dbReference type="GO" id="GO:0005047">
    <property type="term" value="F:signal recognition particle binding"/>
    <property type="evidence" value="ECO:0007669"/>
    <property type="project" value="InterPro"/>
</dbReference>
<evidence type="ECO:0000313" key="13">
    <source>
        <dbReference type="Proteomes" id="UP000000689"/>
    </source>
</evidence>
<proteinExistence type="inferred from homology"/>
<dbReference type="AlphaFoldDB" id="G0WCD7"/>
<dbReference type="GO" id="GO:0005730">
    <property type="term" value="C:nucleolus"/>
    <property type="evidence" value="ECO:0007669"/>
    <property type="project" value="UniProtKB-SubCell"/>
</dbReference>
<dbReference type="KEGG" id="ndi:NDAI_0F01290"/>
<dbReference type="OrthoDB" id="10255118at2759"/>
<feature type="compositionally biased region" description="Low complexity" evidence="11">
    <location>
        <begin position="577"/>
        <end position="586"/>
    </location>
</feature>